<keyword evidence="7" id="KW-0016">Alginate biosynthesis</keyword>
<evidence type="ECO:0000256" key="1">
    <source>
        <dbReference type="ARBA" id="ARBA00004418"/>
    </source>
</evidence>
<evidence type="ECO:0000313" key="9">
    <source>
        <dbReference type="EMBL" id="AQZ94195.1"/>
    </source>
</evidence>
<evidence type="ECO:0000256" key="6">
    <source>
        <dbReference type="ARBA" id="ARBA00022764"/>
    </source>
</evidence>
<dbReference type="InterPro" id="IPR035422">
    <property type="entry name" value="AlgF"/>
</dbReference>
<keyword evidence="5 8" id="KW-0732">Signal</keyword>
<keyword evidence="10" id="KW-1185">Reference proteome</keyword>
<keyword evidence="6" id="KW-0574">Periplasm</keyword>
<evidence type="ECO:0000256" key="5">
    <source>
        <dbReference type="ARBA" id="ARBA00022729"/>
    </source>
</evidence>
<evidence type="ECO:0000256" key="8">
    <source>
        <dbReference type="SAM" id="SignalP"/>
    </source>
</evidence>
<sequence>MNVRIYRWLCLPCLLLLATLAQAQDGNADLYDGVAPADSAFVRVFNLGSTSIGFGLSGKQREQRIAAGQLGSYRFTSPGPGRLTIEGNSLEAQFEASSATTVLYKDGQFVLIADKFVDDPRKAQVGFYNLTSQPVALKTRDGKHTVVEAIGTNETGLRAVNEIKIGFSAYAGEQELAQFDEVFLKLGNTYSFMVVEEAGGLRTLSMSSTIDPTE</sequence>
<dbReference type="Pfam" id="PF11182">
    <property type="entry name" value="AlgF"/>
    <property type="match status" value="1"/>
</dbReference>
<feature type="chain" id="PRO_5012662762" description="Alginate biosynthesis protein AlgF" evidence="8">
    <location>
        <begin position="24"/>
        <end position="214"/>
    </location>
</feature>
<evidence type="ECO:0000256" key="3">
    <source>
        <dbReference type="ARBA" id="ARBA00010033"/>
    </source>
</evidence>
<evidence type="ECO:0000313" key="10">
    <source>
        <dbReference type="Proteomes" id="UP000243488"/>
    </source>
</evidence>
<dbReference type="Proteomes" id="UP000243488">
    <property type="component" value="Chromosome"/>
</dbReference>
<protein>
    <recommendedName>
        <fullName evidence="4">Alginate biosynthesis protein AlgF</fullName>
    </recommendedName>
</protein>
<dbReference type="RefSeq" id="WP_080049050.1">
    <property type="nucleotide sequence ID" value="NZ_CP020100.1"/>
</dbReference>
<dbReference type="EMBL" id="CP020100">
    <property type="protein sequence ID" value="AQZ94195.1"/>
    <property type="molecule type" value="Genomic_DNA"/>
</dbReference>
<reference evidence="9 10" key="1">
    <citation type="submission" date="2017-03" db="EMBL/GenBank/DDBJ databases">
        <title>Complete genome sequence of the novel DNRA strain Pseudomonas sp. S-6-2 isolated from Chinese polluted river sediment. Journal of Biotechnology.</title>
        <authorList>
            <person name="Li J."/>
            <person name="Xiang F."/>
            <person name="Wang L."/>
            <person name="Xi L."/>
            <person name="Liu J."/>
        </authorList>
    </citation>
    <scope>NUCLEOTIDE SEQUENCE [LARGE SCALE GENOMIC DNA]</scope>
    <source>
        <strain evidence="9 10">S-6-2</strain>
    </source>
</reference>
<keyword evidence="9" id="KW-0808">Transferase</keyword>
<evidence type="ECO:0000256" key="2">
    <source>
        <dbReference type="ARBA" id="ARBA00005182"/>
    </source>
</evidence>
<dbReference type="STRING" id="1931241.BVH74_05250"/>
<gene>
    <name evidence="9" type="ORF">BVH74_05250</name>
</gene>
<comment type="similarity">
    <text evidence="3">Belongs to the AlgF family.</text>
</comment>
<evidence type="ECO:0000256" key="7">
    <source>
        <dbReference type="ARBA" id="ARBA00022841"/>
    </source>
</evidence>
<feature type="signal peptide" evidence="8">
    <location>
        <begin position="1"/>
        <end position="23"/>
    </location>
</feature>
<dbReference type="GO" id="GO:0042597">
    <property type="term" value="C:periplasmic space"/>
    <property type="evidence" value="ECO:0007669"/>
    <property type="project" value="UniProtKB-SubCell"/>
</dbReference>
<accession>A0A1V0B2S0</accession>
<dbReference type="AlphaFoldDB" id="A0A1V0B2S0"/>
<organism evidence="9 10">
    <name type="scientific">Halopseudomonas phragmitis</name>
    <dbReference type="NCBI Taxonomy" id="1931241"/>
    <lineage>
        <taxon>Bacteria</taxon>
        <taxon>Pseudomonadati</taxon>
        <taxon>Pseudomonadota</taxon>
        <taxon>Gammaproteobacteria</taxon>
        <taxon>Pseudomonadales</taxon>
        <taxon>Pseudomonadaceae</taxon>
        <taxon>Halopseudomonas</taxon>
    </lineage>
</organism>
<dbReference type="KEGG" id="ppha:BVH74_05250"/>
<evidence type="ECO:0000256" key="4">
    <source>
        <dbReference type="ARBA" id="ARBA00013964"/>
    </source>
</evidence>
<proteinExistence type="inferred from homology"/>
<dbReference type="GO" id="GO:0016740">
    <property type="term" value="F:transferase activity"/>
    <property type="evidence" value="ECO:0007669"/>
    <property type="project" value="UniProtKB-KW"/>
</dbReference>
<dbReference type="GO" id="GO:0042121">
    <property type="term" value="P:alginic acid biosynthetic process"/>
    <property type="evidence" value="ECO:0007669"/>
    <property type="project" value="UniProtKB-UniPathway"/>
</dbReference>
<dbReference type="UniPathway" id="UPA00286"/>
<name>A0A1V0B2S0_9GAMM</name>
<comment type="pathway">
    <text evidence="2">Glycan biosynthesis; alginate biosynthesis.</text>
</comment>
<comment type="subcellular location">
    <subcellularLocation>
        <location evidence="1">Periplasm</location>
    </subcellularLocation>
</comment>